<evidence type="ECO:0000259" key="4">
    <source>
        <dbReference type="Pfam" id="PF02668"/>
    </source>
</evidence>
<dbReference type="InterPro" id="IPR042098">
    <property type="entry name" value="TauD-like_sf"/>
</dbReference>
<dbReference type="SUPFAM" id="SSF51197">
    <property type="entry name" value="Clavaminate synthase-like"/>
    <property type="match status" value="1"/>
</dbReference>
<dbReference type="InterPro" id="IPR003819">
    <property type="entry name" value="TauD/TfdA-like"/>
</dbReference>
<comment type="cofactor">
    <cofactor evidence="1">
        <name>Fe(2+)</name>
        <dbReference type="ChEBI" id="CHEBI:29033"/>
    </cofactor>
</comment>
<dbReference type="Pfam" id="PF02668">
    <property type="entry name" value="TauD"/>
    <property type="match status" value="1"/>
</dbReference>
<dbReference type="InterPro" id="IPR050411">
    <property type="entry name" value="AlphaKG_dependent_hydroxylases"/>
</dbReference>
<evidence type="ECO:0000256" key="1">
    <source>
        <dbReference type="ARBA" id="ARBA00001954"/>
    </source>
</evidence>
<dbReference type="EMBL" id="BAABCW010000002">
    <property type="protein sequence ID" value="GAA4109341.1"/>
    <property type="molecule type" value="Genomic_DNA"/>
</dbReference>
<evidence type="ECO:0000256" key="2">
    <source>
        <dbReference type="ARBA" id="ARBA00023002"/>
    </source>
</evidence>
<keyword evidence="2" id="KW-0560">Oxidoreductase</keyword>
<evidence type="ECO:0000313" key="5">
    <source>
        <dbReference type="EMBL" id="GAA4109341.1"/>
    </source>
</evidence>
<feature type="domain" description="TauD/TfdA-like" evidence="4">
    <location>
        <begin position="30"/>
        <end position="231"/>
    </location>
</feature>
<protein>
    <recommendedName>
        <fullName evidence="4">TauD/TfdA-like domain-containing protein</fullName>
    </recommendedName>
</protein>
<sequence length="236" mass="27633">MEVLGLLTRYKFDKNLVYEDIISKLKIGTNIILLEDFPLSDYDFQSFINHIGTSVFENKNNDRHDIYDVKISKQNDLFRSIANSNLSFPLHTDCADFDVIPNCIGLLCVEPAIQKQGNSTFMALNDLLKQLSKKQIHELVEKKWRYRNQSRGILTIDSGKYKLCYDRITIESFSKTTDKEKEQLSRLDSLFKKNSLELKLKKGELILFRNDLMLHGRTEIDINSNRLFKRIRFNIN</sequence>
<reference evidence="6" key="1">
    <citation type="journal article" date="2019" name="Int. J. Syst. Evol. Microbiol.">
        <title>The Global Catalogue of Microorganisms (GCM) 10K type strain sequencing project: providing services to taxonomists for standard genome sequencing and annotation.</title>
        <authorList>
            <consortium name="The Broad Institute Genomics Platform"/>
            <consortium name="The Broad Institute Genome Sequencing Center for Infectious Disease"/>
            <person name="Wu L."/>
            <person name="Ma J."/>
        </authorList>
    </citation>
    <scope>NUCLEOTIDE SEQUENCE [LARGE SCALE GENOMIC DNA]</scope>
    <source>
        <strain evidence="6">JCM 17106</strain>
    </source>
</reference>
<dbReference type="Proteomes" id="UP001500459">
    <property type="component" value="Unassembled WGS sequence"/>
</dbReference>
<dbReference type="PANTHER" id="PTHR10696">
    <property type="entry name" value="GAMMA-BUTYROBETAINE HYDROXYLASE-RELATED"/>
    <property type="match status" value="1"/>
</dbReference>
<dbReference type="Gene3D" id="3.60.130.10">
    <property type="entry name" value="Clavaminate synthase-like"/>
    <property type="match status" value="1"/>
</dbReference>
<proteinExistence type="predicted"/>
<evidence type="ECO:0000256" key="3">
    <source>
        <dbReference type="ARBA" id="ARBA00023194"/>
    </source>
</evidence>
<keyword evidence="6" id="KW-1185">Reference proteome</keyword>
<gene>
    <name evidence="5" type="ORF">GCM10022393_05880</name>
</gene>
<accession>A0ABP7XAF3</accession>
<dbReference type="PANTHER" id="PTHR10696:SF56">
    <property type="entry name" value="TAUD_TFDA-LIKE DOMAIN-CONTAINING PROTEIN"/>
    <property type="match status" value="1"/>
</dbReference>
<name>A0ABP7XAF3_9FLAO</name>
<dbReference type="RefSeq" id="WP_344924616.1">
    <property type="nucleotide sequence ID" value="NZ_BAABCW010000002.1"/>
</dbReference>
<organism evidence="5 6">
    <name type="scientific">Aquimarina addita</name>
    <dbReference type="NCBI Taxonomy" id="870485"/>
    <lineage>
        <taxon>Bacteria</taxon>
        <taxon>Pseudomonadati</taxon>
        <taxon>Bacteroidota</taxon>
        <taxon>Flavobacteriia</taxon>
        <taxon>Flavobacteriales</taxon>
        <taxon>Flavobacteriaceae</taxon>
        <taxon>Aquimarina</taxon>
    </lineage>
</organism>
<evidence type="ECO:0000313" key="6">
    <source>
        <dbReference type="Proteomes" id="UP001500459"/>
    </source>
</evidence>
<keyword evidence="3" id="KW-0045">Antibiotic biosynthesis</keyword>
<comment type="caution">
    <text evidence="5">The sequence shown here is derived from an EMBL/GenBank/DDBJ whole genome shotgun (WGS) entry which is preliminary data.</text>
</comment>